<dbReference type="SUPFAM" id="SSF55729">
    <property type="entry name" value="Acyl-CoA N-acyltransferases (Nat)"/>
    <property type="match status" value="1"/>
</dbReference>
<gene>
    <name evidence="1" type="ORF">IAB26_15055</name>
</gene>
<dbReference type="AlphaFoldDB" id="A0A9D1D1R8"/>
<accession>A0A9D1D1R8</accession>
<dbReference type="EMBL" id="DVFT01000222">
    <property type="protein sequence ID" value="HIQ97866.1"/>
    <property type="molecule type" value="Genomic_DNA"/>
</dbReference>
<dbReference type="Proteomes" id="UP000886886">
    <property type="component" value="Unassembled WGS sequence"/>
</dbReference>
<organism evidence="1 2">
    <name type="scientific">Candidatus Limivivens merdigallinarum</name>
    <dbReference type="NCBI Taxonomy" id="2840859"/>
    <lineage>
        <taxon>Bacteria</taxon>
        <taxon>Bacillati</taxon>
        <taxon>Bacillota</taxon>
        <taxon>Clostridia</taxon>
        <taxon>Lachnospirales</taxon>
        <taxon>Lachnospiraceae</taxon>
        <taxon>Lachnospiraceae incertae sedis</taxon>
        <taxon>Candidatus Limivivens</taxon>
    </lineage>
</organism>
<evidence type="ECO:0000313" key="2">
    <source>
        <dbReference type="Proteomes" id="UP000886886"/>
    </source>
</evidence>
<proteinExistence type="predicted"/>
<comment type="caution">
    <text evidence="1">The sequence shown here is derived from an EMBL/GenBank/DDBJ whole genome shotgun (WGS) entry which is preliminary data.</text>
</comment>
<dbReference type="Gene3D" id="3.40.630.30">
    <property type="match status" value="1"/>
</dbReference>
<sequence>MEIRKAVPKDLDIILKMYEEARRFMAENGNPNQWINGYPGEEVVQRDLEKGQLYVCQEDDEICAVFVFFTEEEPNYRVIQDGAWLNDKPYGTVHRITSQNKRKGAASFCIDWCFAKCPNLRMDTHRDNLPMQSFLKKKGFKPCGVIQVEDGSERIAFQKEA</sequence>
<evidence type="ECO:0000313" key="1">
    <source>
        <dbReference type="EMBL" id="HIQ97866.1"/>
    </source>
</evidence>
<name>A0A9D1D1R8_9FIRM</name>
<reference evidence="1" key="2">
    <citation type="journal article" date="2021" name="PeerJ">
        <title>Extensive microbial diversity within the chicken gut microbiome revealed by metagenomics and culture.</title>
        <authorList>
            <person name="Gilroy R."/>
            <person name="Ravi A."/>
            <person name="Getino M."/>
            <person name="Pursley I."/>
            <person name="Horton D.L."/>
            <person name="Alikhan N.F."/>
            <person name="Baker D."/>
            <person name="Gharbi K."/>
            <person name="Hall N."/>
            <person name="Watson M."/>
            <person name="Adriaenssens E.M."/>
            <person name="Foster-Nyarko E."/>
            <person name="Jarju S."/>
            <person name="Secka A."/>
            <person name="Antonio M."/>
            <person name="Oren A."/>
            <person name="Chaudhuri R.R."/>
            <person name="La Ragione R."/>
            <person name="Hildebrand F."/>
            <person name="Pallen M.J."/>
        </authorList>
    </citation>
    <scope>NUCLEOTIDE SEQUENCE</scope>
    <source>
        <strain evidence="1">ChiSjej3B21-11622</strain>
    </source>
</reference>
<dbReference type="InterPro" id="IPR016181">
    <property type="entry name" value="Acyl_CoA_acyltransferase"/>
</dbReference>
<protein>
    <submittedName>
        <fullName evidence="1">GNAT family N-acetyltransferase</fullName>
    </submittedName>
</protein>
<reference evidence="1" key="1">
    <citation type="submission" date="2020-10" db="EMBL/GenBank/DDBJ databases">
        <authorList>
            <person name="Gilroy R."/>
        </authorList>
    </citation>
    <scope>NUCLEOTIDE SEQUENCE</scope>
    <source>
        <strain evidence="1">ChiSjej3B21-11622</strain>
    </source>
</reference>